<feature type="transmembrane region" description="Helical" evidence="1">
    <location>
        <begin position="12"/>
        <end position="31"/>
    </location>
</feature>
<proteinExistence type="predicted"/>
<geneLocation type="plasmid" evidence="2 3">
    <name>pSE11-2</name>
</geneLocation>
<keyword evidence="2" id="KW-0614">Plasmid</keyword>
<reference evidence="2 3" key="1">
    <citation type="journal article" date="2008" name="DNA Res.">
        <title>Complete genome sequence and comparative analysis of the wild-type commensal Escherichia coli strain SE11 isolated from a healthy adult.</title>
        <authorList>
            <person name="Oshima K."/>
            <person name="Toh H."/>
            <person name="Ogura Y."/>
            <person name="Sasamoto H."/>
            <person name="Morita H."/>
            <person name="Park S.-H."/>
            <person name="Ooka T."/>
            <person name="Iyoda S."/>
            <person name="Taylor T.D."/>
            <person name="Hayashi T."/>
            <person name="Itoh K."/>
            <person name="Hattori M."/>
        </authorList>
    </citation>
    <scope>NUCLEOTIDE SEQUENCE [LARGE SCALE GENOMIC DNA]</scope>
    <source>
        <strain evidence="2 3">SE11</strain>
    </source>
</reference>
<evidence type="ECO:0000313" key="3">
    <source>
        <dbReference type="Proteomes" id="UP000008199"/>
    </source>
</evidence>
<evidence type="ECO:0000313" key="2">
    <source>
        <dbReference type="EMBL" id="BAG80335.1"/>
    </source>
</evidence>
<dbReference type="EMBL" id="AP009242">
    <property type="protein sequence ID" value="BAG80335.1"/>
    <property type="molecule type" value="Genomic_DNA"/>
</dbReference>
<evidence type="ECO:0000256" key="1">
    <source>
        <dbReference type="SAM" id="Phobius"/>
    </source>
</evidence>
<organism evidence="2 3">
    <name type="scientific">Escherichia coli (strain SE11)</name>
    <dbReference type="NCBI Taxonomy" id="409438"/>
    <lineage>
        <taxon>Bacteria</taxon>
        <taxon>Pseudomonadati</taxon>
        <taxon>Pseudomonadota</taxon>
        <taxon>Gammaproteobacteria</taxon>
        <taxon>Enterobacterales</taxon>
        <taxon>Enterobacteriaceae</taxon>
        <taxon>Escherichia</taxon>
    </lineage>
</organism>
<dbReference type="AlphaFoldDB" id="A0A979GK44"/>
<dbReference type="Proteomes" id="UP000008199">
    <property type="component" value="Plasmid pSE11-2"/>
</dbReference>
<accession>A0A979GK44</accession>
<keyword evidence="1" id="KW-1133">Transmembrane helix</keyword>
<sequence length="48" mass="5807">MKTPFLHPSCTLNVIIFLQVKIISCMIYMLLISDNTRYYFMFNDKYHV</sequence>
<protein>
    <submittedName>
        <fullName evidence="2">Uncharacterized protein</fullName>
    </submittedName>
</protein>
<keyword evidence="1" id="KW-0472">Membrane</keyword>
<keyword evidence="1" id="KW-0812">Transmembrane</keyword>
<gene>
    <name evidence="2" type="ordered locus">ECSE_P2-0007</name>
</gene>
<dbReference type="KEGG" id="ecy:ECSE_P2-0007"/>
<name>A0A979GK44_ECOSE</name>